<reference evidence="1" key="1">
    <citation type="journal article" date="2025" name="Int. J. Syst. Evol. Microbiol.">
        <title>Streptomyces citrinus sp. nov., with yellow diffusible pigment.</title>
        <authorList>
            <person name="He Y."/>
            <person name="Yang E."/>
            <person name="Xu J."/>
            <person name="Sun Y."/>
            <person name="Sun L."/>
        </authorList>
    </citation>
    <scope>NUCLEOTIDE SEQUENCE</scope>
    <source>
        <strain evidence="1">Q6</strain>
    </source>
</reference>
<sequence>MPARYHLRFQVAPGPDAERHAVELAAFCRESGVEEAVLLLAAEEFHAGHPTAVEEEVLYETVSRTSAVLRDAGIGVSLNPWVTTGHADRGRRDRHGFAPMVGPDGTVATAQASFACPVWRSWLAAHYGRFARLGFRVLWLEDDFRYHNHAPLTWGGGFEPLMLERFAWVAGEQVTRERLVAAVTAPGTPHPWRALLQQVWREAQLEVAALVAECVDTCTEGRSRVGLMSSVPGAHGVEGRDWAGLFDALAIGGEAVQRPHFAPYSDTPGRTLSGSVWLLEEQRALRPAHVRSEPEIENWPHTAWSKSDTQTWSELVAAQLSGADALLLNLHPTHTGRAGRHPRIAELLRRSRPALDLVAARTADALGTAGVSLVVRPDAAAHARTHRPGHLGDLAVETTPCADFLLRNGVPVTAEDAPVRVLFGPTAYAVSDDDLRHLLSGGLLLDGIAAHILAERGFAELIGVTVAERVDREQGSYAYETTQDEDLLLSVNTQPALARLRPHPGTELLTTVRTPAGRAWGVGRSLYTNRLGGRVAVLAATRPDQLPYDDEGRRLLHTTIRALEGSRPALPLISGGPHLIPHLLRTPTGRHLAIANGSADPATPRISVPGRSPAEAQLLSPLAEPMPVPTVEATLPHRGWLLLNLPPEGESDHSPRPDR</sequence>
<evidence type="ECO:0000313" key="1">
    <source>
        <dbReference type="EMBL" id="WWQ62042.1"/>
    </source>
</evidence>
<name>A0ACD5A4D3_9ACTN</name>
<gene>
    <name evidence="1" type="ORF">V2W30_00765</name>
</gene>
<keyword evidence="2" id="KW-1185">Reference proteome</keyword>
<proteinExistence type="predicted"/>
<dbReference type="Proteomes" id="UP001432251">
    <property type="component" value="Chromosome"/>
</dbReference>
<accession>A0ACD5A4D3</accession>
<protein>
    <submittedName>
        <fullName evidence="1">Uncharacterized protein</fullName>
    </submittedName>
</protein>
<organism evidence="1 2">
    <name type="scientific">Streptomyces citrinus</name>
    <dbReference type="NCBI Taxonomy" id="3118173"/>
    <lineage>
        <taxon>Bacteria</taxon>
        <taxon>Bacillati</taxon>
        <taxon>Actinomycetota</taxon>
        <taxon>Actinomycetes</taxon>
        <taxon>Kitasatosporales</taxon>
        <taxon>Streptomycetaceae</taxon>
        <taxon>Streptomyces</taxon>
    </lineage>
</organism>
<dbReference type="EMBL" id="CP146022">
    <property type="protein sequence ID" value="WWQ62042.1"/>
    <property type="molecule type" value="Genomic_DNA"/>
</dbReference>
<evidence type="ECO:0000313" key="2">
    <source>
        <dbReference type="Proteomes" id="UP001432251"/>
    </source>
</evidence>